<gene>
    <name evidence="3" type="ORF">RHS04_08475</name>
</gene>
<organism evidence="3 4">
    <name type="scientific">Rhizoctonia solani</name>
    <dbReference type="NCBI Taxonomy" id="456999"/>
    <lineage>
        <taxon>Eukaryota</taxon>
        <taxon>Fungi</taxon>
        <taxon>Dikarya</taxon>
        <taxon>Basidiomycota</taxon>
        <taxon>Agaricomycotina</taxon>
        <taxon>Agaricomycetes</taxon>
        <taxon>Cantharellales</taxon>
        <taxon>Ceratobasidiaceae</taxon>
        <taxon>Rhizoctonia</taxon>
    </lineage>
</organism>
<comment type="caution">
    <text evidence="3">The sequence shown here is derived from an EMBL/GenBank/DDBJ whole genome shotgun (WGS) entry which is preliminary data.</text>
</comment>
<dbReference type="Gene3D" id="1.10.8.270">
    <property type="entry name" value="putative rabgap domain of human tbc1 domain family member 14 like domains"/>
    <property type="match status" value="1"/>
</dbReference>
<dbReference type="InterPro" id="IPR050302">
    <property type="entry name" value="Rab_GAP_TBC_domain"/>
</dbReference>
<dbReference type="Proteomes" id="UP000650582">
    <property type="component" value="Unassembled WGS sequence"/>
</dbReference>
<proteinExistence type="predicted"/>
<dbReference type="AlphaFoldDB" id="A0A8H7GZT6"/>
<feature type="compositionally biased region" description="Polar residues" evidence="1">
    <location>
        <begin position="14"/>
        <end position="27"/>
    </location>
</feature>
<dbReference type="PROSITE" id="PS50086">
    <property type="entry name" value="TBC_RABGAP"/>
    <property type="match status" value="1"/>
</dbReference>
<feature type="region of interest" description="Disordered" evidence="1">
    <location>
        <begin position="1"/>
        <end position="202"/>
    </location>
</feature>
<sequence>MAARAHRGRMPPSSYETGSARSSSEDTAATIFSMYEDPAPLNTKQAPPVPVLDPKYRSEASSRPISVVSDRSRNRRSYGPVESGRPSVSVRSSAADPGPSGPRTSPYPTRQSSLQQQQSEQALKPSQPARTPSPRLAINMNTQPYPSQIPSPGASPDSELLTPADRERRTSSKHSTRTILTQTSHTTPTTHTEYTSRHSNEDADAFRIRATYAKLEAEGVPGDGWMEGVERTRTRVVSAASAAVLEATKGAGGKGADVGADEEARLRSTDRYGFFVTPSPKHEGRLALLPALPLRTFASPHKPVPIPLPTTMPTLPPISHVPSPTVSPRENIRIGKWERMLLPAASGGAGGDGWKWNPQKMKKRTERVFKGVPDRWRSAAWGTLVEEKQTRRREGKRLSVNELRVNYRDLLDAPSEHDVQIDLDVPRTISGHVLFHTRYGQGQRSLFYVLHAFSQLCPSCGYVQGMGPIAATLLNYFEPESDAVSRWTRAYVTISSDEIPLSPLGRSPFGSVMRIVTSIKRGVPSLVTLEFFNDRTYAILVRLHDEYEMHTIFQPGFPGLLESIYVQERLIERIMPGVYQALLTVYSDSFRRIPRDWALISTRRRAHNKSLFLICSTWFTLAHFSSSIWHLVSLVPTLGVGPRHSTHMISSTSFVTKWYITLFANTVPYQTQLRLWDVFLLEGRDALVIAAVAILWVLKDHISAPQANFETILSLLSSTFVFEDENALFKWMDRLLTDVKLREEMDSWRAEWGRLVAEGKSGKALL</sequence>
<dbReference type="Gene3D" id="1.10.472.80">
    <property type="entry name" value="Ypt/Rab-GAP domain of gyp1p, domain 3"/>
    <property type="match status" value="1"/>
</dbReference>
<evidence type="ECO:0000259" key="2">
    <source>
        <dbReference type="PROSITE" id="PS50086"/>
    </source>
</evidence>
<dbReference type="InterPro" id="IPR035969">
    <property type="entry name" value="Rab-GAP_TBC_sf"/>
</dbReference>
<protein>
    <submittedName>
        <fullName evidence="3">RabGAP TBC</fullName>
    </submittedName>
</protein>
<dbReference type="GO" id="GO:0031267">
    <property type="term" value="F:small GTPase binding"/>
    <property type="evidence" value="ECO:0007669"/>
    <property type="project" value="TreeGrafter"/>
</dbReference>
<dbReference type="GO" id="GO:0005096">
    <property type="term" value="F:GTPase activator activity"/>
    <property type="evidence" value="ECO:0007669"/>
    <property type="project" value="TreeGrafter"/>
</dbReference>
<dbReference type="PANTHER" id="PTHR47219:SF9">
    <property type="entry name" value="GTPASE ACTIVATING PROTEIN AND CENTROSOME-ASSOCIATED, ISOFORM B"/>
    <property type="match status" value="1"/>
</dbReference>
<dbReference type="InterPro" id="IPR000195">
    <property type="entry name" value="Rab-GAP-TBC_dom"/>
</dbReference>
<name>A0A8H7GZT6_9AGAM</name>
<dbReference type="EMBL" id="JACYCC010000220">
    <property type="protein sequence ID" value="KAF8671119.1"/>
    <property type="molecule type" value="Genomic_DNA"/>
</dbReference>
<evidence type="ECO:0000313" key="3">
    <source>
        <dbReference type="EMBL" id="KAF8671119.1"/>
    </source>
</evidence>
<dbReference type="SUPFAM" id="SSF47923">
    <property type="entry name" value="Ypt/Rab-GAP domain of gyp1p"/>
    <property type="match status" value="2"/>
</dbReference>
<reference evidence="3" key="1">
    <citation type="submission" date="2020-09" db="EMBL/GenBank/DDBJ databases">
        <title>Comparative genome analyses of four rice-infecting Rhizoctonia solani isolates reveal extensive enrichment of homogalacturonan modification genes.</title>
        <authorList>
            <person name="Lee D.-Y."/>
            <person name="Jeon J."/>
            <person name="Kim K.-T."/>
            <person name="Cheong K."/>
            <person name="Song H."/>
            <person name="Choi G."/>
            <person name="Ko J."/>
            <person name="Opiyo S.O."/>
            <person name="Zuo S."/>
            <person name="Madhav S."/>
            <person name="Lee Y.-H."/>
            <person name="Wang G.-L."/>
        </authorList>
    </citation>
    <scope>NUCLEOTIDE SEQUENCE</scope>
    <source>
        <strain evidence="3">AG1-IA YN-7</strain>
    </source>
</reference>
<accession>A0A8H7GZT6</accession>
<feature type="compositionally biased region" description="Low complexity" evidence="1">
    <location>
        <begin position="111"/>
        <end position="127"/>
    </location>
</feature>
<feature type="compositionally biased region" description="Polar residues" evidence="1">
    <location>
        <begin position="139"/>
        <end position="150"/>
    </location>
</feature>
<dbReference type="SMART" id="SM00164">
    <property type="entry name" value="TBC"/>
    <property type="match status" value="1"/>
</dbReference>
<feature type="compositionally biased region" description="Low complexity" evidence="1">
    <location>
        <begin position="178"/>
        <end position="193"/>
    </location>
</feature>
<feature type="domain" description="Rab-GAP TBC" evidence="2">
    <location>
        <begin position="371"/>
        <end position="683"/>
    </location>
</feature>
<evidence type="ECO:0000313" key="4">
    <source>
        <dbReference type="Proteomes" id="UP000650582"/>
    </source>
</evidence>
<dbReference type="PANTHER" id="PTHR47219">
    <property type="entry name" value="RAB GTPASE-ACTIVATING PROTEIN 1-LIKE"/>
    <property type="match status" value="1"/>
</dbReference>
<dbReference type="Pfam" id="PF00566">
    <property type="entry name" value="RabGAP-TBC"/>
    <property type="match status" value="2"/>
</dbReference>
<evidence type="ECO:0000256" key="1">
    <source>
        <dbReference type="SAM" id="MobiDB-lite"/>
    </source>
</evidence>